<dbReference type="CDD" id="cd15831">
    <property type="entry name" value="BTAD"/>
    <property type="match status" value="1"/>
</dbReference>
<evidence type="ECO:0000256" key="3">
    <source>
        <dbReference type="PROSITE-ProRule" id="PRU01091"/>
    </source>
</evidence>
<evidence type="ECO:0000313" key="6">
    <source>
        <dbReference type="Proteomes" id="UP001501509"/>
    </source>
</evidence>
<dbReference type="PANTHER" id="PTHR47691:SF3">
    <property type="entry name" value="HTH-TYPE TRANSCRIPTIONAL REGULATOR RV0890C-RELATED"/>
    <property type="match status" value="1"/>
</dbReference>
<proteinExistence type="inferred from homology"/>
<comment type="similarity">
    <text evidence="1">Belongs to the AfsR/DnrI/RedD regulatory family.</text>
</comment>
<sequence length="1064" mass="114334">MRFGLLGPLAVWTDQGEPVTIPGRKVRALLADLLVHEGRAVSGDRLVEDLWGEAAPADPTGALYVRVSQLRRALEAAETGGRDLVASRPPGYALRSEPGAVDTERFASLAEQARAAKDARTRAGLLAEALGLWRGPALADFADEEFARSSAARWEEQRLAVVEAHAEARLELGEHHELVGRLGEQVSRHPYRERLRAAYMRALHRAGRTGEALDTFQELRHRLAEELGLDPGPGLTALHQAILAGDPAEAAPVGVPSMAPVSVPRPAARLPAPVSQMIGRDHAVERVRELLQAGRLVTLTGPGGVGKTTLALAVARSETCPDGVWLVDLTTWDGTGDPADLVLSVLGVPDGPDRAGERLAAALAERRTLLVMDNCEHVAEPVAGLVGDLLSAAPGLRVLATSREPLRLRGEARWDVPPLDVPQTDDPDRLARSAAVRLFLDRAGLEAEPGTVVEVAEVCRRLDGIPLALELAATRVPALGVPELAARLRVPQDRFGLLGTGPRDAPARQRTLAAVIDWSWRLLTARERAVLRRLAVHSGGCTLAAAEAVCAGDDVLDVLAGLVDRSLVVRADARPVRGDARFRLLESVSAYCLDRLREAGEEAELRRRHAGHYLALAEDADPRLRGAGQRDWLHRLDAEAANLRAALDTFRRAGDAVSALRLACALVWYRVLRGRLAEARHALAEALAVPGPVPTELRSRAEAWHAGLAIRQGLAGPERAAEVLGGYEGTADPAERARAEYFLATSIIDYGVQAATAELLEEALGTFRRIGDRWGEAAVLSTRAMLGHMRGDTAALEHDARRGAELFGELGDDWGVLQATDWLIGLADLTGDTEEAARLSREGLRIAEELGLWSAVAGRLAWLAWISVQTGEHPRARERAAQARRLAAEVGERAVEVFATISLAFACHRDGDLAGAGEHLHWLLSTARSQQTGDSSPPYLSMVLSELGLLAARQGRPDEALAWQQEAFEVNREQRSPRGMAWALIGMAAALPMRGRAATAARLLGAAETACGPLAEPLSVSDRRELERITAAVQAAEPDFADHFGYGGKLTPEEARSLLDEDRA</sequence>
<dbReference type="Gene3D" id="1.25.40.10">
    <property type="entry name" value="Tetratricopeptide repeat domain"/>
    <property type="match status" value="2"/>
</dbReference>
<comment type="caution">
    <text evidence="5">The sequence shown here is derived from an EMBL/GenBank/DDBJ whole genome shotgun (WGS) entry which is preliminary data.</text>
</comment>
<dbReference type="Pfam" id="PF13424">
    <property type="entry name" value="TPR_12"/>
    <property type="match status" value="1"/>
</dbReference>
<name>A0ABP6C4V1_9ACTN</name>
<dbReference type="InterPro" id="IPR036388">
    <property type="entry name" value="WH-like_DNA-bd_sf"/>
</dbReference>
<evidence type="ECO:0000256" key="1">
    <source>
        <dbReference type="ARBA" id="ARBA00005820"/>
    </source>
</evidence>
<feature type="DNA-binding region" description="OmpR/PhoB-type" evidence="3">
    <location>
        <begin position="1"/>
        <end position="96"/>
    </location>
</feature>
<dbReference type="Gene3D" id="3.40.50.300">
    <property type="entry name" value="P-loop containing nucleotide triphosphate hydrolases"/>
    <property type="match status" value="1"/>
</dbReference>
<organism evidence="5 6">
    <name type="scientific">Actinomadura fulvescens</name>
    <dbReference type="NCBI Taxonomy" id="46160"/>
    <lineage>
        <taxon>Bacteria</taxon>
        <taxon>Bacillati</taxon>
        <taxon>Actinomycetota</taxon>
        <taxon>Actinomycetes</taxon>
        <taxon>Streptosporangiales</taxon>
        <taxon>Thermomonosporaceae</taxon>
        <taxon>Actinomadura</taxon>
    </lineage>
</organism>
<dbReference type="Pfam" id="PF00486">
    <property type="entry name" value="Trans_reg_C"/>
    <property type="match status" value="1"/>
</dbReference>
<evidence type="ECO:0000313" key="5">
    <source>
        <dbReference type="EMBL" id="GAA2602525.1"/>
    </source>
</evidence>
<dbReference type="SMART" id="SM00382">
    <property type="entry name" value="AAA"/>
    <property type="match status" value="1"/>
</dbReference>
<dbReference type="SMART" id="SM00862">
    <property type="entry name" value="Trans_reg_C"/>
    <property type="match status" value="1"/>
</dbReference>
<dbReference type="SUPFAM" id="SSF48452">
    <property type="entry name" value="TPR-like"/>
    <property type="match status" value="3"/>
</dbReference>
<dbReference type="SMART" id="SM01043">
    <property type="entry name" value="BTAD"/>
    <property type="match status" value="1"/>
</dbReference>
<reference evidence="6" key="1">
    <citation type="journal article" date="2019" name="Int. J. Syst. Evol. Microbiol.">
        <title>The Global Catalogue of Microorganisms (GCM) 10K type strain sequencing project: providing services to taxonomists for standard genome sequencing and annotation.</title>
        <authorList>
            <consortium name="The Broad Institute Genomics Platform"/>
            <consortium name="The Broad Institute Genome Sequencing Center for Infectious Disease"/>
            <person name="Wu L."/>
            <person name="Ma J."/>
        </authorList>
    </citation>
    <scope>NUCLEOTIDE SEQUENCE [LARGE SCALE GENOMIC DNA]</scope>
    <source>
        <strain evidence="6">JCM 6833</strain>
    </source>
</reference>
<dbReference type="PRINTS" id="PR00364">
    <property type="entry name" value="DISEASERSIST"/>
</dbReference>
<dbReference type="InterPro" id="IPR005158">
    <property type="entry name" value="BTAD"/>
</dbReference>
<dbReference type="CDD" id="cd00267">
    <property type="entry name" value="ABC_ATPase"/>
    <property type="match status" value="1"/>
</dbReference>
<keyword evidence="2 3" id="KW-0238">DNA-binding</keyword>
<dbReference type="Pfam" id="PF03704">
    <property type="entry name" value="BTAD"/>
    <property type="match status" value="1"/>
</dbReference>
<dbReference type="RefSeq" id="WP_344543007.1">
    <property type="nucleotide sequence ID" value="NZ_BAAATD010000005.1"/>
</dbReference>
<dbReference type="SUPFAM" id="SSF52540">
    <property type="entry name" value="P-loop containing nucleoside triphosphate hydrolases"/>
    <property type="match status" value="1"/>
</dbReference>
<dbReference type="InterPro" id="IPR001867">
    <property type="entry name" value="OmpR/PhoB-type_DNA-bd"/>
</dbReference>
<dbReference type="EMBL" id="BAAATD010000005">
    <property type="protein sequence ID" value="GAA2602525.1"/>
    <property type="molecule type" value="Genomic_DNA"/>
</dbReference>
<evidence type="ECO:0000259" key="4">
    <source>
        <dbReference type="PROSITE" id="PS51755"/>
    </source>
</evidence>
<protein>
    <submittedName>
        <fullName evidence="5">BTAD domain-containing putative transcriptional regulator</fullName>
    </submittedName>
</protein>
<dbReference type="Proteomes" id="UP001501509">
    <property type="component" value="Unassembled WGS sequence"/>
</dbReference>
<dbReference type="InterPro" id="IPR003593">
    <property type="entry name" value="AAA+_ATPase"/>
</dbReference>
<gene>
    <name evidence="5" type="ORF">GCM10010411_40430</name>
</gene>
<dbReference type="InterPro" id="IPR011990">
    <property type="entry name" value="TPR-like_helical_dom_sf"/>
</dbReference>
<dbReference type="PROSITE" id="PS51755">
    <property type="entry name" value="OMPR_PHOB"/>
    <property type="match status" value="1"/>
</dbReference>
<dbReference type="Gene3D" id="1.10.10.10">
    <property type="entry name" value="Winged helix-like DNA-binding domain superfamily/Winged helix DNA-binding domain"/>
    <property type="match status" value="1"/>
</dbReference>
<accession>A0ABP6C4V1</accession>
<dbReference type="InterPro" id="IPR058852">
    <property type="entry name" value="HTH_77"/>
</dbReference>
<dbReference type="SUPFAM" id="SSF46894">
    <property type="entry name" value="C-terminal effector domain of the bipartite response regulators"/>
    <property type="match status" value="1"/>
</dbReference>
<feature type="domain" description="OmpR/PhoB-type" evidence="4">
    <location>
        <begin position="1"/>
        <end position="96"/>
    </location>
</feature>
<keyword evidence="6" id="KW-1185">Reference proteome</keyword>
<dbReference type="PANTHER" id="PTHR47691">
    <property type="entry name" value="REGULATOR-RELATED"/>
    <property type="match status" value="1"/>
</dbReference>
<dbReference type="InterPro" id="IPR027417">
    <property type="entry name" value="P-loop_NTPase"/>
</dbReference>
<dbReference type="InterPro" id="IPR016032">
    <property type="entry name" value="Sig_transdc_resp-reg_C-effctor"/>
</dbReference>
<evidence type="ECO:0000256" key="2">
    <source>
        <dbReference type="ARBA" id="ARBA00023125"/>
    </source>
</evidence>
<dbReference type="Pfam" id="PF25872">
    <property type="entry name" value="HTH_77"/>
    <property type="match status" value="1"/>
</dbReference>